<dbReference type="CDD" id="cd03692">
    <property type="entry name" value="mtIF2_IVc"/>
    <property type="match status" value="1"/>
</dbReference>
<dbReference type="Pfam" id="PF22042">
    <property type="entry name" value="EF-G_D2"/>
    <property type="match status" value="1"/>
</dbReference>
<dbReference type="SUPFAM" id="SSF52156">
    <property type="entry name" value="Initiation factor IF2/eIF5b, domain 3"/>
    <property type="match status" value="1"/>
</dbReference>
<sequence length="703" mass="77144">MNLKPSLKIDKKIKKNDKDDDREIDRTNAKLKLKKKTRSKINFEEDYESVNDLFEKLEDSENISLLSLARPSKPANPDTAPVSFIIKQKGQLLTNLKKKKSHTSNQKKELDSVVSEKPTQINLTQPLTVQELSDLFSISKTDIIKSLFLKGIPVTVNQLIDTSTAQRLGQEFGIEVALNSQEFFNEKKSLDLTTSSMENLVSRPPIVTIMGHVDHGKTTLLDKIRKTQIAQKEAGGITQKIGAYEVAIHHKNEDRKLVFLDTPGHAAFSGMRSRGVSITDIAVLVVAADDGVKQQTIEAIKQIQASNVPIIIAINKIDKDDANVDNIKEELAKYNLISEDWGGETLMVPISAMQGTNIDTLLEMILLLSDMMNLQADPNALSEGMVIESNVDRAKGAVASVLVQNGTLRVGNILQIGGNLAKIRGMVNSVGENIKEAGPSSPVLIWGLSKVPSVGDIFTAFKDEKDAKLYITTNPGLNKTSTSSFTQLSENYAVSDSENKSRINVIIKTDTQGSAEAIATSLNKINDSKVQIRILYSCAGEITETDVEFASTSSAALFAFNTTAASGALKSAKILGVTIKEFNVIYDLFDFIQSLIDSLVGPQYEERFIGMASVKTVFPLAKSFVAGSFVLEGKITKSSFIHVLRDNDILYKGLVDSLKKVKENVLEVTEDSECGIFVAEFDSWKQGDLIKAFELIPKKKSTF</sequence>
<name>A0A679C994_9CRYP</name>
<keyword evidence="4 13" id="KW-0396">Initiation factor</keyword>
<dbReference type="InterPro" id="IPR023115">
    <property type="entry name" value="TIF_IF2_dom3"/>
</dbReference>
<evidence type="ECO:0000256" key="8">
    <source>
        <dbReference type="ARBA" id="ARBA00023134"/>
    </source>
</evidence>
<dbReference type="PROSITE" id="PS01176">
    <property type="entry name" value="IF2"/>
    <property type="match status" value="1"/>
</dbReference>
<dbReference type="PANTHER" id="PTHR43381">
    <property type="entry name" value="TRANSLATION INITIATION FACTOR IF-2-RELATED"/>
    <property type="match status" value="1"/>
</dbReference>
<gene>
    <name evidence="13" type="primary">infB</name>
    <name evidence="13" type="ORF">CcuCCAP97952_p015</name>
</gene>
<keyword evidence="5 13" id="KW-0934">Plastid</keyword>
<dbReference type="InterPro" id="IPR005225">
    <property type="entry name" value="Small_GTP-bd"/>
</dbReference>
<dbReference type="GO" id="GO:0003924">
    <property type="term" value="F:GTPase activity"/>
    <property type="evidence" value="ECO:0007669"/>
    <property type="project" value="InterPro"/>
</dbReference>
<dbReference type="Pfam" id="PF00009">
    <property type="entry name" value="GTP_EFTU"/>
    <property type="match status" value="1"/>
</dbReference>
<comment type="function">
    <text evidence="9">One of the essential components for the initiation of protein synthesis. Protects formylmethionyl-tRNA from spontaneous hydrolysis and promotes its binding to the 30S ribosomal subunits. Also involved in the hydrolysis of GTP during the formation of the 70S ribosomal complex.</text>
</comment>
<dbReference type="InterPro" id="IPR027417">
    <property type="entry name" value="P-loop_NTPase"/>
</dbReference>
<dbReference type="GO" id="GO:0005829">
    <property type="term" value="C:cytosol"/>
    <property type="evidence" value="ECO:0007669"/>
    <property type="project" value="TreeGrafter"/>
</dbReference>
<dbReference type="NCBIfam" id="TIGR00487">
    <property type="entry name" value="IF-2"/>
    <property type="match status" value="1"/>
</dbReference>
<dbReference type="PROSITE" id="PS51722">
    <property type="entry name" value="G_TR_2"/>
    <property type="match status" value="1"/>
</dbReference>
<accession>A0A679C994</accession>
<dbReference type="AlphaFoldDB" id="A0A679C994"/>
<dbReference type="GO" id="GO:0009507">
    <property type="term" value="C:chloroplast"/>
    <property type="evidence" value="ECO:0007669"/>
    <property type="project" value="UniProtKB-SubCell"/>
</dbReference>
<dbReference type="Pfam" id="PF04760">
    <property type="entry name" value="IF2_N"/>
    <property type="match status" value="1"/>
</dbReference>
<dbReference type="InterPro" id="IPR044145">
    <property type="entry name" value="IF2_II"/>
</dbReference>
<geneLocation type="plastid" evidence="13"/>
<organism evidence="13">
    <name type="scientific">Cryptomonas curvata</name>
    <dbReference type="NCBI Taxonomy" id="233186"/>
    <lineage>
        <taxon>Eukaryota</taxon>
        <taxon>Cryptophyceae</taxon>
        <taxon>Cryptomonadales</taxon>
        <taxon>Cryptomonadaceae</taxon>
        <taxon>Cryptomonas</taxon>
    </lineage>
</organism>
<dbReference type="NCBIfam" id="TIGR00231">
    <property type="entry name" value="small_GTP"/>
    <property type="match status" value="1"/>
</dbReference>
<comment type="subcellular location">
    <subcellularLocation>
        <location evidence="1">Plastid</location>
        <location evidence="1">Chloroplast</location>
    </subcellularLocation>
</comment>
<dbReference type="PRINTS" id="PR00315">
    <property type="entry name" value="ELONGATNFCT"/>
</dbReference>
<evidence type="ECO:0000256" key="11">
    <source>
        <dbReference type="SAM" id="MobiDB-lite"/>
    </source>
</evidence>
<dbReference type="FunFam" id="2.40.30.10:FF:000008">
    <property type="entry name" value="Translation initiation factor IF-2"/>
    <property type="match status" value="1"/>
</dbReference>
<evidence type="ECO:0000256" key="5">
    <source>
        <dbReference type="ARBA" id="ARBA00022640"/>
    </source>
</evidence>
<keyword evidence="3" id="KW-0150">Chloroplast</keyword>
<dbReference type="InterPro" id="IPR053905">
    <property type="entry name" value="EF-G-like_DII"/>
</dbReference>
<evidence type="ECO:0000256" key="10">
    <source>
        <dbReference type="ARBA" id="ARBA00044105"/>
    </source>
</evidence>
<evidence type="ECO:0000256" key="7">
    <source>
        <dbReference type="ARBA" id="ARBA00022917"/>
    </source>
</evidence>
<dbReference type="InterPro" id="IPR009000">
    <property type="entry name" value="Transl_B-barrel_sf"/>
</dbReference>
<evidence type="ECO:0000256" key="1">
    <source>
        <dbReference type="ARBA" id="ARBA00004229"/>
    </source>
</evidence>
<dbReference type="Pfam" id="PF11987">
    <property type="entry name" value="IF-2"/>
    <property type="match status" value="1"/>
</dbReference>
<keyword evidence="8" id="KW-0342">GTP-binding</keyword>
<dbReference type="GO" id="GO:0005525">
    <property type="term" value="F:GTP binding"/>
    <property type="evidence" value="ECO:0007669"/>
    <property type="project" value="UniProtKB-KW"/>
</dbReference>
<dbReference type="InterPro" id="IPR006847">
    <property type="entry name" value="IF2_N"/>
</dbReference>
<keyword evidence="7" id="KW-0648">Protein biosynthesis</keyword>
<evidence type="ECO:0000256" key="4">
    <source>
        <dbReference type="ARBA" id="ARBA00022540"/>
    </source>
</evidence>
<evidence type="ECO:0000256" key="3">
    <source>
        <dbReference type="ARBA" id="ARBA00022528"/>
    </source>
</evidence>
<evidence type="ECO:0000256" key="9">
    <source>
        <dbReference type="ARBA" id="ARBA00025162"/>
    </source>
</evidence>
<dbReference type="FunFam" id="3.40.50.300:FF:000019">
    <property type="entry name" value="Translation initiation factor IF-2"/>
    <property type="match status" value="1"/>
</dbReference>
<dbReference type="CDD" id="cd03702">
    <property type="entry name" value="IF2_mtIF2_II"/>
    <property type="match status" value="1"/>
</dbReference>
<dbReference type="GO" id="GO:0003743">
    <property type="term" value="F:translation initiation factor activity"/>
    <property type="evidence" value="ECO:0007669"/>
    <property type="project" value="UniProtKB-KW"/>
</dbReference>
<feature type="domain" description="Tr-type G" evidence="12">
    <location>
        <begin position="202"/>
        <end position="375"/>
    </location>
</feature>
<dbReference type="Gene3D" id="2.40.30.10">
    <property type="entry name" value="Translation factors"/>
    <property type="match status" value="2"/>
</dbReference>
<dbReference type="CDD" id="cd01887">
    <property type="entry name" value="IF2_eIF5B"/>
    <property type="match status" value="1"/>
</dbReference>
<reference evidence="13" key="1">
    <citation type="journal article" date="2020" name="Genome Biol. Evol.">
        <title>Comparative plastid genomics of Cryptomonas species reveals fine-scale genomic responses to loss of photosynthesis.</title>
        <authorList>
            <person name="Tanifuji G."/>
            <person name="Kamikawa R."/>
            <person name="Moore C.E."/>
            <person name="Mills T."/>
            <person name="Onodera N.T."/>
            <person name="Kashiyama Y."/>
            <person name="Archibald J.M."/>
            <person name="Inagaki Y."/>
            <person name="Hashimoto T."/>
        </authorList>
    </citation>
    <scope>NUCLEOTIDE SEQUENCE</scope>
    <source>
        <strain evidence="13">CCAP979/52</strain>
    </source>
</reference>
<dbReference type="Gene3D" id="3.40.50.10050">
    <property type="entry name" value="Translation initiation factor IF- 2, domain 3"/>
    <property type="match status" value="1"/>
</dbReference>
<evidence type="ECO:0000313" key="13">
    <source>
        <dbReference type="EMBL" id="BBK20302.1"/>
    </source>
</evidence>
<dbReference type="PANTHER" id="PTHR43381:SF5">
    <property type="entry name" value="TR-TYPE G DOMAIN-CONTAINING PROTEIN"/>
    <property type="match status" value="1"/>
</dbReference>
<dbReference type="HAMAP" id="MF_00100_B">
    <property type="entry name" value="IF_2_B"/>
    <property type="match status" value="1"/>
</dbReference>
<dbReference type="InterPro" id="IPR000795">
    <property type="entry name" value="T_Tr_GTP-bd_dom"/>
</dbReference>
<feature type="region of interest" description="Disordered" evidence="11">
    <location>
        <begin position="1"/>
        <end position="21"/>
    </location>
</feature>
<evidence type="ECO:0000256" key="6">
    <source>
        <dbReference type="ARBA" id="ARBA00022741"/>
    </source>
</evidence>
<keyword evidence="6" id="KW-0547">Nucleotide-binding</keyword>
<dbReference type="InterPro" id="IPR000178">
    <property type="entry name" value="TF_IF2_bacterial-like"/>
</dbReference>
<dbReference type="EMBL" id="LC484192">
    <property type="protein sequence ID" value="BBK20302.1"/>
    <property type="molecule type" value="Genomic_DNA"/>
</dbReference>
<dbReference type="FunFam" id="3.40.50.10050:FF:000001">
    <property type="entry name" value="Translation initiation factor IF-2"/>
    <property type="match status" value="1"/>
</dbReference>
<dbReference type="InterPro" id="IPR036925">
    <property type="entry name" value="TIF_IF2_dom3_sf"/>
</dbReference>
<comment type="similarity">
    <text evidence="2">Belongs to the TRAFAC class translation factor GTPase superfamily. Classic translation factor GTPase family. IF-2 subfamily.</text>
</comment>
<dbReference type="SUPFAM" id="SSF50447">
    <property type="entry name" value="Translation proteins"/>
    <property type="match status" value="2"/>
</dbReference>
<proteinExistence type="inferred from homology"/>
<evidence type="ECO:0000259" key="12">
    <source>
        <dbReference type="PROSITE" id="PS51722"/>
    </source>
</evidence>
<dbReference type="InterPro" id="IPR015760">
    <property type="entry name" value="TIF_IF2"/>
</dbReference>
<dbReference type="Gene3D" id="3.40.50.300">
    <property type="entry name" value="P-loop containing nucleotide triphosphate hydrolases"/>
    <property type="match status" value="1"/>
</dbReference>
<protein>
    <recommendedName>
        <fullName evidence="10">Translation initiation factor IF-2, chloroplastic</fullName>
    </recommendedName>
</protein>
<dbReference type="SUPFAM" id="SSF52540">
    <property type="entry name" value="P-loop containing nucleoside triphosphate hydrolases"/>
    <property type="match status" value="1"/>
</dbReference>
<evidence type="ECO:0000256" key="2">
    <source>
        <dbReference type="ARBA" id="ARBA00007733"/>
    </source>
</evidence>